<feature type="compositionally biased region" description="Basic residues" evidence="2">
    <location>
        <begin position="32"/>
        <end position="41"/>
    </location>
</feature>
<evidence type="ECO:0000256" key="1">
    <source>
        <dbReference type="ARBA" id="ARBA00011069"/>
    </source>
</evidence>
<dbReference type="Proteomes" id="UP000886653">
    <property type="component" value="Unassembled WGS sequence"/>
</dbReference>
<feature type="compositionally biased region" description="Basic and acidic residues" evidence="2">
    <location>
        <begin position="155"/>
        <end position="195"/>
    </location>
</feature>
<accession>A0A9P6TB49</accession>
<comment type="similarity">
    <text evidence="1">Belongs to the CWC26 family.</text>
</comment>
<evidence type="ECO:0000313" key="4">
    <source>
        <dbReference type="Proteomes" id="UP000886653"/>
    </source>
</evidence>
<feature type="compositionally biased region" description="Low complexity" evidence="2">
    <location>
        <begin position="254"/>
        <end position="268"/>
    </location>
</feature>
<comment type="caution">
    <text evidence="3">The sequence shown here is derived from an EMBL/GenBank/DDBJ whole genome shotgun (WGS) entry which is preliminary data.</text>
</comment>
<proteinExistence type="inferred from homology"/>
<dbReference type="GO" id="GO:0000398">
    <property type="term" value="P:mRNA splicing, via spliceosome"/>
    <property type="evidence" value="ECO:0007669"/>
    <property type="project" value="TreeGrafter"/>
</dbReference>
<feature type="compositionally biased region" description="Polar residues" evidence="2">
    <location>
        <begin position="145"/>
        <end position="154"/>
    </location>
</feature>
<dbReference type="InterPro" id="IPR018609">
    <property type="entry name" value="Bud13"/>
</dbReference>
<feature type="region of interest" description="Disordered" evidence="2">
    <location>
        <begin position="24"/>
        <end position="69"/>
    </location>
</feature>
<dbReference type="GO" id="GO:0070274">
    <property type="term" value="C:RES complex"/>
    <property type="evidence" value="ECO:0007669"/>
    <property type="project" value="TreeGrafter"/>
</dbReference>
<protein>
    <recommendedName>
        <fullName evidence="5">Pre-mRNA-splicing factor CWC26</fullName>
    </recommendedName>
</protein>
<evidence type="ECO:0000313" key="3">
    <source>
        <dbReference type="EMBL" id="KAG0145881.1"/>
    </source>
</evidence>
<feature type="compositionally biased region" description="Acidic residues" evidence="2">
    <location>
        <begin position="57"/>
        <end position="69"/>
    </location>
</feature>
<feature type="region of interest" description="Disordered" evidence="2">
    <location>
        <begin position="245"/>
        <end position="283"/>
    </location>
</feature>
<dbReference type="InterPro" id="IPR051112">
    <property type="entry name" value="CWC26_splicing_factor"/>
</dbReference>
<dbReference type="AlphaFoldDB" id="A0A9P6TB49"/>
<evidence type="ECO:0000256" key="2">
    <source>
        <dbReference type="SAM" id="MobiDB-lite"/>
    </source>
</evidence>
<dbReference type="PANTHER" id="PTHR31809">
    <property type="entry name" value="BUD13 HOMOLOG"/>
    <property type="match status" value="1"/>
</dbReference>
<gene>
    <name evidence="3" type="ORF">CROQUDRAFT_658135</name>
</gene>
<organism evidence="3 4">
    <name type="scientific">Cronartium quercuum f. sp. fusiforme G11</name>
    <dbReference type="NCBI Taxonomy" id="708437"/>
    <lineage>
        <taxon>Eukaryota</taxon>
        <taxon>Fungi</taxon>
        <taxon>Dikarya</taxon>
        <taxon>Basidiomycota</taxon>
        <taxon>Pucciniomycotina</taxon>
        <taxon>Pucciniomycetes</taxon>
        <taxon>Pucciniales</taxon>
        <taxon>Coleosporiaceae</taxon>
        <taxon>Cronartium</taxon>
    </lineage>
</organism>
<name>A0A9P6TB49_9BASI</name>
<sequence>MADGLQAYLASKYMSGPKADAILTSLAPDSSRRKRKKKHRQDHIPEQSSSGFIIKDADDEGWDDKNLEDDQLEPVVETIASFKAKSKVESNWTVIKPSGQQESEEIETIAEDEQPQIVGSVTEQTIKGGLQTADEIKAHLKTKQAKNSQQNTQDDNLKGEEEQETVYRDSSGRKIDTKQLRAEEKRRKARELEKSMRKMEWGKGLVQRDDKKATADELSKIAAQPFARTIDDREMNEELKDVRRWNDPAAGFLTKPTKSSSKPSRPKYNGPPPPPNRYSIQPGFRWDGVDRSNGFEKKLFATGNEQKRNKAEAYSYSVDDM</sequence>
<dbReference type="GO" id="GO:0003723">
    <property type="term" value="F:RNA binding"/>
    <property type="evidence" value="ECO:0007669"/>
    <property type="project" value="TreeGrafter"/>
</dbReference>
<dbReference type="EMBL" id="MU167269">
    <property type="protein sequence ID" value="KAG0145881.1"/>
    <property type="molecule type" value="Genomic_DNA"/>
</dbReference>
<keyword evidence="4" id="KW-1185">Reference proteome</keyword>
<dbReference type="Pfam" id="PF09736">
    <property type="entry name" value="Bud13"/>
    <property type="match status" value="1"/>
</dbReference>
<dbReference type="PANTHER" id="PTHR31809:SF0">
    <property type="entry name" value="BUD13 HOMOLOG"/>
    <property type="match status" value="1"/>
</dbReference>
<dbReference type="OrthoDB" id="6022at2759"/>
<feature type="region of interest" description="Disordered" evidence="2">
    <location>
        <begin position="141"/>
        <end position="195"/>
    </location>
</feature>
<dbReference type="GO" id="GO:0005684">
    <property type="term" value="C:U2-type spliceosomal complex"/>
    <property type="evidence" value="ECO:0007669"/>
    <property type="project" value="TreeGrafter"/>
</dbReference>
<evidence type="ECO:0008006" key="5">
    <source>
        <dbReference type="Google" id="ProtNLM"/>
    </source>
</evidence>
<reference evidence="3" key="1">
    <citation type="submission" date="2013-11" db="EMBL/GenBank/DDBJ databases">
        <title>Genome sequence of the fusiform rust pathogen reveals effectors for host alternation and coevolution with pine.</title>
        <authorList>
            <consortium name="DOE Joint Genome Institute"/>
            <person name="Smith K."/>
            <person name="Pendleton A."/>
            <person name="Kubisiak T."/>
            <person name="Anderson C."/>
            <person name="Salamov A."/>
            <person name="Aerts A."/>
            <person name="Riley R."/>
            <person name="Clum A."/>
            <person name="Lindquist E."/>
            <person name="Ence D."/>
            <person name="Campbell M."/>
            <person name="Kronenberg Z."/>
            <person name="Feau N."/>
            <person name="Dhillon B."/>
            <person name="Hamelin R."/>
            <person name="Burleigh J."/>
            <person name="Smith J."/>
            <person name="Yandell M."/>
            <person name="Nelson C."/>
            <person name="Grigoriev I."/>
            <person name="Davis J."/>
        </authorList>
    </citation>
    <scope>NUCLEOTIDE SEQUENCE</scope>
    <source>
        <strain evidence="3">G11</strain>
    </source>
</reference>